<dbReference type="Proteomes" id="UP001054945">
    <property type="component" value="Unassembled WGS sequence"/>
</dbReference>
<organism evidence="1 2">
    <name type="scientific">Caerostris extrusa</name>
    <name type="common">Bark spider</name>
    <name type="synonym">Caerostris bankana</name>
    <dbReference type="NCBI Taxonomy" id="172846"/>
    <lineage>
        <taxon>Eukaryota</taxon>
        <taxon>Metazoa</taxon>
        <taxon>Ecdysozoa</taxon>
        <taxon>Arthropoda</taxon>
        <taxon>Chelicerata</taxon>
        <taxon>Arachnida</taxon>
        <taxon>Araneae</taxon>
        <taxon>Araneomorphae</taxon>
        <taxon>Entelegynae</taxon>
        <taxon>Araneoidea</taxon>
        <taxon>Araneidae</taxon>
        <taxon>Caerostris</taxon>
    </lineage>
</organism>
<gene>
    <name evidence="1" type="ORF">CEXT_420141</name>
</gene>
<comment type="caution">
    <text evidence="1">The sequence shown here is derived from an EMBL/GenBank/DDBJ whole genome shotgun (WGS) entry which is preliminary data.</text>
</comment>
<dbReference type="EMBL" id="BPLR01011612">
    <property type="protein sequence ID" value="GIY47726.1"/>
    <property type="molecule type" value="Genomic_DNA"/>
</dbReference>
<sequence>MKQPKETKTGSNNLKTGTYERYLLTSKREKDITLYDYFYDFRSLICDSEITQDGNCFQTYEMTFHGCGVMSILTVTLHLTLPRNHRGIQ</sequence>
<proteinExistence type="predicted"/>
<protein>
    <submittedName>
        <fullName evidence="1">Uncharacterized protein</fullName>
    </submittedName>
</protein>
<accession>A0AAV4TQJ2</accession>
<reference evidence="1 2" key="1">
    <citation type="submission" date="2021-06" db="EMBL/GenBank/DDBJ databases">
        <title>Caerostris extrusa draft genome.</title>
        <authorList>
            <person name="Kono N."/>
            <person name="Arakawa K."/>
        </authorList>
    </citation>
    <scope>NUCLEOTIDE SEQUENCE [LARGE SCALE GENOMIC DNA]</scope>
</reference>
<keyword evidence="2" id="KW-1185">Reference proteome</keyword>
<name>A0AAV4TQJ2_CAEEX</name>
<evidence type="ECO:0000313" key="2">
    <source>
        <dbReference type="Proteomes" id="UP001054945"/>
    </source>
</evidence>
<dbReference type="AlphaFoldDB" id="A0AAV4TQJ2"/>
<evidence type="ECO:0000313" key="1">
    <source>
        <dbReference type="EMBL" id="GIY47726.1"/>
    </source>
</evidence>